<name>E5R558_LEPMJ</name>
<dbReference type="AlphaFoldDB" id="E5R558"/>
<keyword evidence="2" id="KW-1185">Reference proteome</keyword>
<evidence type="ECO:0000313" key="2">
    <source>
        <dbReference type="Proteomes" id="UP000002668"/>
    </source>
</evidence>
<gene>
    <name evidence="1" type="ORF">LEMA_uP047340.1</name>
</gene>
<protein>
    <submittedName>
        <fullName evidence="1">Predicted protein</fullName>
    </submittedName>
</protein>
<dbReference type="Proteomes" id="UP000002668">
    <property type="component" value="Genome"/>
</dbReference>
<reference evidence="2" key="1">
    <citation type="journal article" date="2011" name="Nat. Commun.">
        <title>Effector diversification within compartments of the Leptosphaeria maculans genome affected by Repeat-Induced Point mutations.</title>
        <authorList>
            <person name="Rouxel T."/>
            <person name="Grandaubert J."/>
            <person name="Hane J.K."/>
            <person name="Hoede C."/>
            <person name="van de Wouw A.P."/>
            <person name="Couloux A."/>
            <person name="Dominguez V."/>
            <person name="Anthouard V."/>
            <person name="Bally P."/>
            <person name="Bourras S."/>
            <person name="Cozijnsen A.J."/>
            <person name="Ciuffetti L.M."/>
            <person name="Degrave A."/>
            <person name="Dilmaghani A."/>
            <person name="Duret L."/>
            <person name="Fudal I."/>
            <person name="Goodwin S.B."/>
            <person name="Gout L."/>
            <person name="Glaser N."/>
            <person name="Linglin J."/>
            <person name="Kema G.H.J."/>
            <person name="Lapalu N."/>
            <person name="Lawrence C.B."/>
            <person name="May K."/>
            <person name="Meyer M."/>
            <person name="Ollivier B."/>
            <person name="Poulain J."/>
            <person name="Schoch C.L."/>
            <person name="Simon A."/>
            <person name="Spatafora J.W."/>
            <person name="Stachowiak A."/>
            <person name="Turgeon B.G."/>
            <person name="Tyler B.M."/>
            <person name="Vincent D."/>
            <person name="Weissenbach J."/>
            <person name="Amselem J."/>
            <person name="Quesneville H."/>
            <person name="Oliver R.P."/>
            <person name="Wincker P."/>
            <person name="Balesdent M.-H."/>
            <person name="Howlett B.J."/>
        </authorList>
    </citation>
    <scope>NUCLEOTIDE SEQUENCE [LARGE SCALE GENOMIC DNA]</scope>
    <source>
        <strain evidence="2">JN3 / isolate v23.1.3 / race Av1-4-5-6-7-8</strain>
    </source>
</reference>
<dbReference type="HOGENOM" id="CLU_3014604_0_0_1"/>
<dbReference type="InParanoid" id="E5R558"/>
<accession>E5R558</accession>
<dbReference type="OrthoDB" id="10251155at2759"/>
<organism evidence="2">
    <name type="scientific">Leptosphaeria maculans (strain JN3 / isolate v23.1.3 / race Av1-4-5-6-7-8)</name>
    <name type="common">Blackleg fungus</name>
    <name type="synonym">Phoma lingam</name>
    <dbReference type="NCBI Taxonomy" id="985895"/>
    <lineage>
        <taxon>Eukaryota</taxon>
        <taxon>Fungi</taxon>
        <taxon>Dikarya</taxon>
        <taxon>Ascomycota</taxon>
        <taxon>Pezizomycotina</taxon>
        <taxon>Dothideomycetes</taxon>
        <taxon>Pleosporomycetidae</taxon>
        <taxon>Pleosporales</taxon>
        <taxon>Pleosporineae</taxon>
        <taxon>Leptosphaeriaceae</taxon>
        <taxon>Plenodomus</taxon>
        <taxon>Plenodomus lingam/Leptosphaeria maculans species complex</taxon>
    </lineage>
</organism>
<evidence type="ECO:0000313" key="1">
    <source>
        <dbReference type="EMBL" id="CBX92028.1"/>
    </source>
</evidence>
<dbReference type="VEuPathDB" id="FungiDB:LEMA_uP047340.1"/>
<dbReference type="EMBL" id="FP929083">
    <property type="protein sequence ID" value="CBX92028.1"/>
    <property type="molecule type" value="Genomic_DNA"/>
</dbReference>
<proteinExistence type="predicted"/>
<sequence length="56" mass="6344">MSLRTTIQSFLGKSPYRLSETDVKVQRVPDLPPIAIRESFMGSFWAPCHPKSPINI</sequence>